<protein>
    <submittedName>
        <fullName evidence="1">Uncharacterized protein</fullName>
    </submittedName>
</protein>
<keyword evidence="2" id="KW-1185">Reference proteome</keyword>
<dbReference type="InParanoid" id="A0A2R5G718"/>
<accession>A0A2R5G718</accession>
<reference evidence="1 2" key="1">
    <citation type="submission" date="2017-12" db="EMBL/GenBank/DDBJ databases">
        <title>Sequencing, de novo assembly and annotation of complete genome of a new Thraustochytrid species, strain FCC1311.</title>
        <authorList>
            <person name="Sedici K."/>
            <person name="Godart F."/>
            <person name="Aiese Cigliano R."/>
            <person name="Sanseverino W."/>
            <person name="Barakat M."/>
            <person name="Ortet P."/>
            <person name="Marechal E."/>
            <person name="Cagnac O."/>
            <person name="Amato A."/>
        </authorList>
    </citation>
    <scope>NUCLEOTIDE SEQUENCE [LARGE SCALE GENOMIC DNA]</scope>
</reference>
<proteinExistence type="predicted"/>
<dbReference type="AlphaFoldDB" id="A0A2R5G718"/>
<name>A0A2R5G718_9STRA</name>
<evidence type="ECO:0000313" key="1">
    <source>
        <dbReference type="EMBL" id="GBG26856.1"/>
    </source>
</evidence>
<evidence type="ECO:0000313" key="2">
    <source>
        <dbReference type="Proteomes" id="UP000241890"/>
    </source>
</evidence>
<dbReference type="EMBL" id="BEYU01000025">
    <property type="protein sequence ID" value="GBG26856.1"/>
    <property type="molecule type" value="Genomic_DNA"/>
</dbReference>
<organism evidence="1 2">
    <name type="scientific">Hondaea fermentalgiana</name>
    <dbReference type="NCBI Taxonomy" id="2315210"/>
    <lineage>
        <taxon>Eukaryota</taxon>
        <taxon>Sar</taxon>
        <taxon>Stramenopiles</taxon>
        <taxon>Bigyra</taxon>
        <taxon>Labyrinthulomycetes</taxon>
        <taxon>Thraustochytrida</taxon>
        <taxon>Thraustochytriidae</taxon>
        <taxon>Hondaea</taxon>
    </lineage>
</organism>
<gene>
    <name evidence="1" type="ORF">FCC1311_036911</name>
</gene>
<sequence>MANEGYFFNVDGTTQIVDGSNVFMQHKHDYTGNIVLSKRRMRLIAIEIAQLYESCVQSEYGGKRPVATVALVASLIESVIEDCSFQKANSSSLLQQDAQLSIQISTRTFPLFKLMRTTSAG</sequence>
<comment type="caution">
    <text evidence="1">The sequence shown here is derived from an EMBL/GenBank/DDBJ whole genome shotgun (WGS) entry which is preliminary data.</text>
</comment>
<dbReference type="Proteomes" id="UP000241890">
    <property type="component" value="Unassembled WGS sequence"/>
</dbReference>